<dbReference type="PANTHER" id="PTHR10285">
    <property type="entry name" value="URIDINE KINASE"/>
    <property type="match status" value="1"/>
</dbReference>
<dbReference type="GeneID" id="36300097"/>
<dbReference type="AlphaFoldDB" id="A0A1H1V0H7"/>
<protein>
    <submittedName>
        <fullName evidence="1">Uridine kinase</fullName>
    </submittedName>
</protein>
<dbReference type="EMBL" id="LT629770">
    <property type="protein sequence ID" value="SDS78225.1"/>
    <property type="molecule type" value="Genomic_DNA"/>
</dbReference>
<accession>A0A1H1V0H7</accession>
<name>A0A1H1V0H7_9MICO</name>
<gene>
    <name evidence="1" type="ORF">SAMN04489809_2669</name>
</gene>
<evidence type="ECO:0000313" key="2">
    <source>
        <dbReference type="Proteomes" id="UP000182126"/>
    </source>
</evidence>
<dbReference type="RefSeq" id="WP_060921400.1">
    <property type="nucleotide sequence ID" value="NZ_LT629770.1"/>
</dbReference>
<dbReference type="SUPFAM" id="SSF52540">
    <property type="entry name" value="P-loop containing nucleoside triphosphate hydrolases"/>
    <property type="match status" value="1"/>
</dbReference>
<sequence length="223" mass="24871">MERQSSADRRAVLSEVASGVPSPEGLRRNVFVGIDGVDGSGKTVFADELAELLAPRHPTVRISIDGFHRRRTERYRRGRHSPEGFFLDSYDYAAFDRHVIAPLRAGPGPYLTASHDLDSDELLDAPAHHLAAPSVIVVDGIFLHRRELRAMWDFSVFLRVDFAVSAARMARRDGSDPDPEAASNRRYVEGQRIYLREDAPERRAAVIVENDDLEAPRIVGSGQ</sequence>
<proteinExistence type="predicted"/>
<dbReference type="GO" id="GO:0016301">
    <property type="term" value="F:kinase activity"/>
    <property type="evidence" value="ECO:0007669"/>
    <property type="project" value="UniProtKB-KW"/>
</dbReference>
<organism evidence="1 2">
    <name type="scientific">Microbacterium paraoxydans</name>
    <dbReference type="NCBI Taxonomy" id="199592"/>
    <lineage>
        <taxon>Bacteria</taxon>
        <taxon>Bacillati</taxon>
        <taxon>Actinomycetota</taxon>
        <taxon>Actinomycetes</taxon>
        <taxon>Micrococcales</taxon>
        <taxon>Microbacteriaceae</taxon>
        <taxon>Microbacterium</taxon>
    </lineage>
</organism>
<dbReference type="Proteomes" id="UP000182126">
    <property type="component" value="Chromosome I"/>
</dbReference>
<dbReference type="InterPro" id="IPR027417">
    <property type="entry name" value="P-loop_NTPase"/>
</dbReference>
<reference evidence="1 2" key="1">
    <citation type="submission" date="2016-10" db="EMBL/GenBank/DDBJ databases">
        <authorList>
            <person name="de Groot N.N."/>
        </authorList>
    </citation>
    <scope>NUCLEOTIDE SEQUENCE [LARGE SCALE GENOMIC DNA]</scope>
    <source>
        <strain evidence="1 2">DSM 15019</strain>
    </source>
</reference>
<keyword evidence="1" id="KW-0808">Transferase</keyword>
<evidence type="ECO:0000313" key="1">
    <source>
        <dbReference type="EMBL" id="SDS78225.1"/>
    </source>
</evidence>
<keyword evidence="1" id="KW-0418">Kinase</keyword>
<dbReference type="Gene3D" id="3.40.50.300">
    <property type="entry name" value="P-loop containing nucleotide triphosphate hydrolases"/>
    <property type="match status" value="1"/>
</dbReference>